<dbReference type="GO" id="GO:0005886">
    <property type="term" value="C:plasma membrane"/>
    <property type="evidence" value="ECO:0007669"/>
    <property type="project" value="UniProtKB-SubCell"/>
</dbReference>
<gene>
    <name evidence="7" type="ORF">BFGS077_000186</name>
</gene>
<evidence type="ECO:0008006" key="9">
    <source>
        <dbReference type="Google" id="ProtNLM"/>
    </source>
</evidence>
<reference evidence="8" key="1">
    <citation type="submission" date="2023-07" db="EMBL/GenBank/DDBJ databases">
        <title>A gut symbiont ubiquitin homologue binds and inactivates peptidyl-prolyl isomerase to mediate the interbacterial arms race in the human gut.</title>
        <authorList>
            <person name="Jiang K."/>
            <person name="Li W."/>
            <person name="Tong M."/>
            <person name="Xu J."/>
            <person name="Chen Z."/>
            <person name="Yang Y."/>
            <person name="Zang Y."/>
            <person name="Jiao X."/>
            <person name="Liu C."/>
            <person name="Lim B."/>
            <person name="Jiang X."/>
            <person name="Wang J."/>
            <person name="Wu D."/>
            <person name="Wang M."/>
            <person name="Liu S.-J."/>
            <person name="Shao F."/>
            <person name="Gao X."/>
        </authorList>
    </citation>
    <scope>NUCLEOTIDE SEQUENCE [LARGE SCALE GENOMIC DNA]</scope>
    <source>
        <strain evidence="8">GS077</strain>
    </source>
</reference>
<dbReference type="Proteomes" id="UP001258434">
    <property type="component" value="Unassembled WGS sequence"/>
</dbReference>
<dbReference type="PANTHER" id="PTHR30250">
    <property type="entry name" value="PST FAMILY PREDICTED COLANIC ACID TRANSPORTER"/>
    <property type="match status" value="1"/>
</dbReference>
<feature type="transmembrane region" description="Helical" evidence="6">
    <location>
        <begin position="318"/>
        <end position="339"/>
    </location>
</feature>
<dbReference type="RefSeq" id="WP_032568299.1">
    <property type="nucleotide sequence ID" value="NZ_CP043610.1"/>
</dbReference>
<evidence type="ECO:0000256" key="1">
    <source>
        <dbReference type="ARBA" id="ARBA00004651"/>
    </source>
</evidence>
<keyword evidence="2" id="KW-1003">Cell membrane</keyword>
<comment type="subcellular location">
    <subcellularLocation>
        <location evidence="1">Cell membrane</location>
        <topology evidence="1">Multi-pass membrane protein</topology>
    </subcellularLocation>
</comment>
<dbReference type="EMBL" id="JAVFHL010000001">
    <property type="protein sequence ID" value="MDT6974941.1"/>
    <property type="molecule type" value="Genomic_DNA"/>
</dbReference>
<dbReference type="InterPro" id="IPR050833">
    <property type="entry name" value="Poly_Biosynth_Transport"/>
</dbReference>
<feature type="transmembrane region" description="Helical" evidence="6">
    <location>
        <begin position="346"/>
        <end position="368"/>
    </location>
</feature>
<evidence type="ECO:0000313" key="8">
    <source>
        <dbReference type="Proteomes" id="UP001258434"/>
    </source>
</evidence>
<feature type="transmembrane region" description="Helical" evidence="6">
    <location>
        <begin position="142"/>
        <end position="161"/>
    </location>
</feature>
<organism evidence="7 8">
    <name type="scientific">Bacteroides fragilis</name>
    <dbReference type="NCBI Taxonomy" id="817"/>
    <lineage>
        <taxon>Bacteria</taxon>
        <taxon>Pseudomonadati</taxon>
        <taxon>Bacteroidota</taxon>
        <taxon>Bacteroidia</taxon>
        <taxon>Bacteroidales</taxon>
        <taxon>Bacteroidaceae</taxon>
        <taxon>Bacteroides</taxon>
    </lineage>
</organism>
<evidence type="ECO:0000313" key="7">
    <source>
        <dbReference type="EMBL" id="MDT6974941.1"/>
    </source>
</evidence>
<dbReference type="AlphaFoldDB" id="A0ABD5FRR8"/>
<keyword evidence="4 6" id="KW-1133">Transmembrane helix</keyword>
<proteinExistence type="predicted"/>
<feature type="transmembrane region" description="Helical" evidence="6">
    <location>
        <begin position="288"/>
        <end position="306"/>
    </location>
</feature>
<accession>A0ABD5FRR8</accession>
<evidence type="ECO:0000256" key="2">
    <source>
        <dbReference type="ARBA" id="ARBA00022475"/>
    </source>
</evidence>
<evidence type="ECO:0000256" key="5">
    <source>
        <dbReference type="ARBA" id="ARBA00023136"/>
    </source>
</evidence>
<keyword evidence="3 6" id="KW-0812">Transmembrane</keyword>
<feature type="transmembrane region" description="Helical" evidence="6">
    <location>
        <begin position="250"/>
        <end position="268"/>
    </location>
</feature>
<feature type="transmembrane region" description="Helical" evidence="6">
    <location>
        <begin position="374"/>
        <end position="394"/>
    </location>
</feature>
<feature type="transmembrane region" description="Helical" evidence="6">
    <location>
        <begin position="92"/>
        <end position="121"/>
    </location>
</feature>
<evidence type="ECO:0000256" key="4">
    <source>
        <dbReference type="ARBA" id="ARBA00022989"/>
    </source>
</evidence>
<protein>
    <recommendedName>
        <fullName evidence="9">Polysaccharide biosynthesis protein</fullName>
    </recommendedName>
</protein>
<feature type="transmembrane region" description="Helical" evidence="6">
    <location>
        <begin position="167"/>
        <end position="187"/>
    </location>
</feature>
<evidence type="ECO:0000256" key="6">
    <source>
        <dbReference type="SAM" id="Phobius"/>
    </source>
</evidence>
<reference evidence="7 8" key="2">
    <citation type="submission" date="2023-08" db="EMBL/GenBank/DDBJ databases">
        <authorList>
            <person name="Du M."/>
            <person name="Liu C."/>
            <person name="Liu S.-J."/>
        </authorList>
    </citation>
    <scope>NUCLEOTIDE SEQUENCE [LARGE SCALE GENOMIC DNA]</scope>
    <source>
        <strain evidence="7 8">GS077</strain>
    </source>
</reference>
<evidence type="ECO:0000256" key="3">
    <source>
        <dbReference type="ARBA" id="ARBA00022692"/>
    </source>
</evidence>
<name>A0ABD5FRR8_BACFG</name>
<feature type="transmembrane region" description="Helical" evidence="6">
    <location>
        <begin position="20"/>
        <end position="41"/>
    </location>
</feature>
<dbReference type="PANTHER" id="PTHR30250:SF11">
    <property type="entry name" value="O-ANTIGEN TRANSPORTER-RELATED"/>
    <property type="match status" value="1"/>
</dbReference>
<keyword evidence="5 6" id="KW-0472">Membrane</keyword>
<comment type="caution">
    <text evidence="7">The sequence shown here is derived from an EMBL/GenBank/DDBJ whole genome shotgun (WGS) entry which is preliminary data.</text>
</comment>
<sequence length="407" mass="47205">MTVSLEVWRYLIGNTYLKELLRFSIGYFISGFFSLLTMVLVNKSLLPVQMGEYAYLKSILDLLVTVLGLNLYDSYLRFNSIKCNVGLVKKVQAILFLSLIVFMIVIYCLTNDFFCIIYSAALLFNERVYFFRSIIATKKLNIVRITQSATTLLIVAVFYLLEKRLTWDIVLVSYGIGYLLSSCFYFRKEKMEVMAGDELIPFKTVLRYCLPGVFLLIVNWVLNLSSQVFIKEAFSLEELADYAIAQRGLLAINLFSGLFLLFFPSIYFKEMDKKNYNLVFKFRKMISFVVLFFILLIALFSKELYFLMGASHYEGTVIYFRLLLVGEFIRIISNFYGLYLSLRLKVITSMFIWASGAILNVVLLSFFLKEYGVIFAAYSSICSSLLIFVLVYIFSYRKEKKYALFGI</sequence>
<feature type="transmembrane region" description="Helical" evidence="6">
    <location>
        <begin position="208"/>
        <end position="230"/>
    </location>
</feature>
<feature type="transmembrane region" description="Helical" evidence="6">
    <location>
        <begin position="53"/>
        <end position="72"/>
    </location>
</feature>